<dbReference type="PANTHER" id="PTHR34448:SF1">
    <property type="entry name" value="BLL6088 PROTEIN"/>
    <property type="match status" value="1"/>
</dbReference>
<gene>
    <name evidence="2" type="ORF">MPEBLZ_03759</name>
</gene>
<dbReference type="Pfam" id="PF26233">
    <property type="entry name" value="NicX"/>
    <property type="match status" value="1"/>
</dbReference>
<keyword evidence="2" id="KW-0378">Hydrolase</keyword>
<dbReference type="GO" id="GO:0008237">
    <property type="term" value="F:metallopeptidase activity"/>
    <property type="evidence" value="ECO:0007669"/>
    <property type="project" value="UniProtKB-KW"/>
</dbReference>
<comment type="caution">
    <text evidence="2">The sequence shown here is derived from an EMBL/GenBank/DDBJ whole genome shotgun (WGS) entry which is preliminary data.</text>
</comment>
<dbReference type="GO" id="GO:0006508">
    <property type="term" value="P:proteolysis"/>
    <property type="evidence" value="ECO:0007669"/>
    <property type="project" value="UniProtKB-KW"/>
</dbReference>
<evidence type="ECO:0000313" key="3">
    <source>
        <dbReference type="Proteomes" id="UP000050360"/>
    </source>
</evidence>
<accession>A0A0P8AC75</accession>
<dbReference type="EMBL" id="LKCM01000313">
    <property type="protein sequence ID" value="KPQ41671.1"/>
    <property type="molecule type" value="Genomic_DNA"/>
</dbReference>
<evidence type="ECO:0000256" key="1">
    <source>
        <dbReference type="ARBA" id="ARBA00022723"/>
    </source>
</evidence>
<dbReference type="AlphaFoldDB" id="A0A0P8AC75"/>
<sequence>MINQGANKVMECYGVKSGEKVLIVVDISTPAPIGKSLFEAAKNLGCEVILMTILPRTRHGEEIPLPVAEAMKTSDVVIAPTTFSLTHTQARINACKAGARVASMPGVTEKMMAHGGMTADYNKINKIAIELNKKLENAKKIRVVTHSGTDILFDLEGCKWFMDTGMCLEPGCSSNLPAGELYIAPKDANGIFVVDGSMSSFGLLDSPLEFTVKNRYVTDIRGKNALKLNSILDKVGKKARNIAEFGIGINPKAKLIGNVLEDEKVAGTVHVALGDNSTFGGDVIAGIHLDGIIKEPELFVDGERFILIEKIPLVEVFK</sequence>
<organism evidence="2 3">
    <name type="scientific">Candidatus Methanoperedens nitratireducens</name>
    <dbReference type="NCBI Taxonomy" id="1392998"/>
    <lineage>
        <taxon>Archaea</taxon>
        <taxon>Methanobacteriati</taxon>
        <taxon>Methanobacteriota</taxon>
        <taxon>Stenosarchaea group</taxon>
        <taxon>Methanomicrobia</taxon>
        <taxon>Methanosarcinales</taxon>
        <taxon>ANME-2 cluster</taxon>
        <taxon>Candidatus Methanoperedentaceae</taxon>
        <taxon>Candidatus Methanoperedens</taxon>
    </lineage>
</organism>
<dbReference type="SUPFAM" id="SSF144052">
    <property type="entry name" value="Thermophilic metalloprotease-like"/>
    <property type="match status" value="1"/>
</dbReference>
<dbReference type="GO" id="GO:0046872">
    <property type="term" value="F:metal ion binding"/>
    <property type="evidence" value="ECO:0007669"/>
    <property type="project" value="UniProtKB-KW"/>
</dbReference>
<dbReference type="GO" id="GO:0004177">
    <property type="term" value="F:aminopeptidase activity"/>
    <property type="evidence" value="ECO:0007669"/>
    <property type="project" value="InterPro"/>
</dbReference>
<protein>
    <submittedName>
        <fullName evidence="2">Thermophilic metalloprotease (M29)</fullName>
    </submittedName>
</protein>
<dbReference type="PANTHER" id="PTHR34448">
    <property type="entry name" value="AMINOPEPTIDASE"/>
    <property type="match status" value="1"/>
</dbReference>
<keyword evidence="2" id="KW-0645">Protease</keyword>
<reference evidence="2 3" key="1">
    <citation type="submission" date="2015-09" db="EMBL/GenBank/DDBJ databases">
        <title>A metagenomics-based metabolic model of nitrate-dependent anaerobic oxidation of methane by Methanoperedens-like archaea.</title>
        <authorList>
            <person name="Arshad A."/>
            <person name="Speth D.R."/>
            <person name="De Graaf R.M."/>
            <person name="Op Den Camp H.J."/>
            <person name="Jetten M.S."/>
            <person name="Welte C.U."/>
        </authorList>
    </citation>
    <scope>NUCLEOTIDE SEQUENCE [LARGE SCALE GENOMIC DNA]</scope>
</reference>
<keyword evidence="1" id="KW-0479">Metal-binding</keyword>
<proteinExistence type="predicted"/>
<name>A0A0P8AC75_9EURY</name>
<keyword evidence="2" id="KW-0482">Metalloprotease</keyword>
<dbReference type="Proteomes" id="UP000050360">
    <property type="component" value="Unassembled WGS sequence"/>
</dbReference>
<dbReference type="InterPro" id="IPR058739">
    <property type="entry name" value="NicX"/>
</dbReference>
<dbReference type="PATRIC" id="fig|1719120.3.peg.4086"/>
<dbReference type="InterPro" id="IPR052170">
    <property type="entry name" value="M29_Exopeptidase"/>
</dbReference>
<evidence type="ECO:0000313" key="2">
    <source>
        <dbReference type="EMBL" id="KPQ41671.1"/>
    </source>
</evidence>